<evidence type="ECO:0000313" key="3">
    <source>
        <dbReference type="RefSeq" id="XP_002733614.1"/>
    </source>
</evidence>
<accession>A0ABM0GN52</accession>
<evidence type="ECO:0000313" key="2">
    <source>
        <dbReference type="Proteomes" id="UP000694865"/>
    </source>
</evidence>
<dbReference type="Gene3D" id="1.10.238.10">
    <property type="entry name" value="EF-hand"/>
    <property type="match status" value="1"/>
</dbReference>
<dbReference type="RefSeq" id="XP_002733614.1">
    <property type="nucleotide sequence ID" value="XM_002733568.1"/>
</dbReference>
<reference evidence="3" key="1">
    <citation type="submission" date="2025-08" db="UniProtKB">
        <authorList>
            <consortium name="RefSeq"/>
        </authorList>
    </citation>
    <scope>IDENTIFICATION</scope>
    <source>
        <tissue evidence="3">Testes</tissue>
    </source>
</reference>
<organism evidence="2 3">
    <name type="scientific">Saccoglossus kowalevskii</name>
    <name type="common">Acorn worm</name>
    <dbReference type="NCBI Taxonomy" id="10224"/>
    <lineage>
        <taxon>Eukaryota</taxon>
        <taxon>Metazoa</taxon>
        <taxon>Hemichordata</taxon>
        <taxon>Enteropneusta</taxon>
        <taxon>Harrimaniidae</taxon>
        <taxon>Saccoglossus</taxon>
    </lineage>
</organism>
<evidence type="ECO:0000256" key="1">
    <source>
        <dbReference type="SAM" id="MobiDB-lite"/>
    </source>
</evidence>
<feature type="compositionally biased region" description="Basic and acidic residues" evidence="1">
    <location>
        <begin position="278"/>
        <end position="294"/>
    </location>
</feature>
<protein>
    <submittedName>
        <fullName evidence="3">Trichohyalin-like</fullName>
    </submittedName>
</protein>
<proteinExistence type="predicted"/>
<dbReference type="Proteomes" id="UP000694865">
    <property type="component" value="Unplaced"/>
</dbReference>
<dbReference type="GeneID" id="100378513"/>
<name>A0ABM0GN52_SACKO</name>
<sequence length="329" mass="39375">MGDVGDRLAVVEQMFRQYDVGLKGELEIHELQLLHESIRIGGISLPQIKAAMLYVCASDTCDPSELFDLLQEMDRRYYLVQDFRWEFALLDREQTDTITEDEARFMVESVHGDLFSKRRWDKFVRSRPVPGSKVSFSEIEVDLCNIPNRQELLMEKLEEEREREERARKLREKKEAEERAKELARKKLEQERKLLDDVARRQQREEDIRRKQEEEKKKKEKEEWLKIKAEEERGIREAEERERQQRILNEKMRDRGIEIEEVQDALEVERELKRRAEELEEQQKREAEEAKNEEGDVEQSDYGKSGYLECKEELQLTTKLIINLLSSLD</sequence>
<dbReference type="SUPFAM" id="SSF47473">
    <property type="entry name" value="EF-hand"/>
    <property type="match status" value="1"/>
</dbReference>
<dbReference type="InterPro" id="IPR011992">
    <property type="entry name" value="EF-hand-dom_pair"/>
</dbReference>
<keyword evidence="2" id="KW-1185">Reference proteome</keyword>
<feature type="region of interest" description="Disordered" evidence="1">
    <location>
        <begin position="278"/>
        <end position="304"/>
    </location>
</feature>
<gene>
    <name evidence="3" type="primary">LOC100378513</name>
</gene>